<feature type="compositionally biased region" description="Basic and acidic residues" evidence="2">
    <location>
        <begin position="147"/>
        <end position="160"/>
    </location>
</feature>
<accession>A0AA88XI91</accession>
<evidence type="ECO:0000259" key="3">
    <source>
        <dbReference type="PROSITE" id="PS50158"/>
    </source>
</evidence>
<gene>
    <name evidence="4" type="ORF">FSP39_006967</name>
</gene>
<dbReference type="PROSITE" id="PS50158">
    <property type="entry name" value="ZF_CCHC"/>
    <property type="match status" value="1"/>
</dbReference>
<name>A0AA88XI91_PINIB</name>
<feature type="domain" description="CCHC-type" evidence="3">
    <location>
        <begin position="209"/>
        <end position="223"/>
    </location>
</feature>
<keyword evidence="1" id="KW-0479">Metal-binding</keyword>
<sequence>MASEEESVSLSQILQVVKKQGETFERYQQEYANMLDELKREVVSNSQLKKFKSDAAVKWRFEGNRLQYSFNEELLDLVNQIDWALKYGKAEYATELLSDLSSKIERRNKLIRIADTSDGGWETVRQYENNPLADDSEDESRINRAESRALKKKKAADVAKQKQKQSSGRMDRSRDSYLFRGQRYTAPYPTSFGWPRSTPNLRKGNYGCCFSCGSPHHWRSECPIQDPPRYRASATASSASAAKGKAD</sequence>
<keyword evidence="1" id="KW-0863">Zinc-finger</keyword>
<comment type="caution">
    <text evidence="4">The sequence shown here is derived from an EMBL/GenBank/DDBJ whole genome shotgun (WGS) entry which is preliminary data.</text>
</comment>
<dbReference type="GO" id="GO:0008270">
    <property type="term" value="F:zinc ion binding"/>
    <property type="evidence" value="ECO:0007669"/>
    <property type="project" value="UniProtKB-KW"/>
</dbReference>
<feature type="compositionally biased region" description="Low complexity" evidence="2">
    <location>
        <begin position="232"/>
        <end position="247"/>
    </location>
</feature>
<dbReference type="Proteomes" id="UP001186944">
    <property type="component" value="Unassembled WGS sequence"/>
</dbReference>
<dbReference type="EMBL" id="VSWD01000012">
    <property type="protein sequence ID" value="KAK3085673.1"/>
    <property type="molecule type" value="Genomic_DNA"/>
</dbReference>
<dbReference type="AlphaFoldDB" id="A0AA88XI91"/>
<dbReference type="GO" id="GO:0003676">
    <property type="term" value="F:nucleic acid binding"/>
    <property type="evidence" value="ECO:0007669"/>
    <property type="project" value="InterPro"/>
</dbReference>
<evidence type="ECO:0000313" key="4">
    <source>
        <dbReference type="EMBL" id="KAK3085673.1"/>
    </source>
</evidence>
<keyword evidence="5" id="KW-1185">Reference proteome</keyword>
<evidence type="ECO:0000256" key="2">
    <source>
        <dbReference type="SAM" id="MobiDB-lite"/>
    </source>
</evidence>
<proteinExistence type="predicted"/>
<protein>
    <recommendedName>
        <fullName evidence="3">CCHC-type domain-containing protein</fullName>
    </recommendedName>
</protein>
<evidence type="ECO:0000313" key="5">
    <source>
        <dbReference type="Proteomes" id="UP001186944"/>
    </source>
</evidence>
<organism evidence="4 5">
    <name type="scientific">Pinctada imbricata</name>
    <name type="common">Atlantic pearl-oyster</name>
    <name type="synonym">Pinctada martensii</name>
    <dbReference type="NCBI Taxonomy" id="66713"/>
    <lineage>
        <taxon>Eukaryota</taxon>
        <taxon>Metazoa</taxon>
        <taxon>Spiralia</taxon>
        <taxon>Lophotrochozoa</taxon>
        <taxon>Mollusca</taxon>
        <taxon>Bivalvia</taxon>
        <taxon>Autobranchia</taxon>
        <taxon>Pteriomorphia</taxon>
        <taxon>Pterioida</taxon>
        <taxon>Pterioidea</taxon>
        <taxon>Pteriidae</taxon>
        <taxon>Pinctada</taxon>
    </lineage>
</organism>
<feature type="region of interest" description="Disordered" evidence="2">
    <location>
        <begin position="221"/>
        <end position="247"/>
    </location>
</feature>
<feature type="region of interest" description="Disordered" evidence="2">
    <location>
        <begin position="147"/>
        <end position="176"/>
    </location>
</feature>
<keyword evidence="1" id="KW-0862">Zinc</keyword>
<reference evidence="4" key="1">
    <citation type="submission" date="2019-08" db="EMBL/GenBank/DDBJ databases">
        <title>The improved chromosome-level genome for the pearl oyster Pinctada fucata martensii using PacBio sequencing and Hi-C.</title>
        <authorList>
            <person name="Zheng Z."/>
        </authorList>
    </citation>
    <scope>NUCLEOTIDE SEQUENCE</scope>
    <source>
        <strain evidence="4">ZZ-2019</strain>
        <tissue evidence="4">Adductor muscle</tissue>
    </source>
</reference>
<evidence type="ECO:0000256" key="1">
    <source>
        <dbReference type="PROSITE-ProRule" id="PRU00047"/>
    </source>
</evidence>
<dbReference type="InterPro" id="IPR001878">
    <property type="entry name" value="Znf_CCHC"/>
</dbReference>